<proteinExistence type="predicted"/>
<evidence type="ECO:0000256" key="1">
    <source>
        <dbReference type="SAM" id="MobiDB-lite"/>
    </source>
</evidence>
<sequence length="86" mass="9709">MSMHNHGSNLATISSIGILPDHVVAIYHRLLKKCLQLPAWHSKLPLLRRFDPISTNRSQEEPRRKDGAVSNVAQTGKFPLKTELQN</sequence>
<reference evidence="2" key="1">
    <citation type="submission" date="2023-07" db="EMBL/GenBank/DDBJ databases">
        <authorList>
            <consortium name="CYATHOMIX"/>
        </authorList>
    </citation>
    <scope>NUCLEOTIDE SEQUENCE</scope>
    <source>
        <strain evidence="2">N/A</strain>
    </source>
</reference>
<evidence type="ECO:0000313" key="2">
    <source>
        <dbReference type="EMBL" id="CAJ0594960.1"/>
    </source>
</evidence>
<protein>
    <submittedName>
        <fullName evidence="2">Uncharacterized protein</fullName>
    </submittedName>
</protein>
<comment type="caution">
    <text evidence="2">The sequence shown here is derived from an EMBL/GenBank/DDBJ whole genome shotgun (WGS) entry which is preliminary data.</text>
</comment>
<accession>A0AA36GMW4</accession>
<dbReference type="AlphaFoldDB" id="A0AA36GMW4"/>
<feature type="region of interest" description="Disordered" evidence="1">
    <location>
        <begin position="52"/>
        <end position="86"/>
    </location>
</feature>
<dbReference type="Proteomes" id="UP001176961">
    <property type="component" value="Unassembled WGS sequence"/>
</dbReference>
<organism evidence="2 3">
    <name type="scientific">Cylicocyclus nassatus</name>
    <name type="common">Nematode worm</name>
    <dbReference type="NCBI Taxonomy" id="53992"/>
    <lineage>
        <taxon>Eukaryota</taxon>
        <taxon>Metazoa</taxon>
        <taxon>Ecdysozoa</taxon>
        <taxon>Nematoda</taxon>
        <taxon>Chromadorea</taxon>
        <taxon>Rhabditida</taxon>
        <taxon>Rhabditina</taxon>
        <taxon>Rhabditomorpha</taxon>
        <taxon>Strongyloidea</taxon>
        <taxon>Strongylidae</taxon>
        <taxon>Cylicocyclus</taxon>
    </lineage>
</organism>
<evidence type="ECO:0000313" key="3">
    <source>
        <dbReference type="Proteomes" id="UP001176961"/>
    </source>
</evidence>
<keyword evidence="3" id="KW-1185">Reference proteome</keyword>
<dbReference type="EMBL" id="CATQJL010000112">
    <property type="protein sequence ID" value="CAJ0594960.1"/>
    <property type="molecule type" value="Genomic_DNA"/>
</dbReference>
<gene>
    <name evidence="2" type="ORF">CYNAS_LOCUS6943</name>
</gene>
<feature type="compositionally biased region" description="Basic and acidic residues" evidence="1">
    <location>
        <begin position="58"/>
        <end position="67"/>
    </location>
</feature>
<name>A0AA36GMW4_CYLNA</name>